<comment type="caution">
    <text evidence="4">The sequence shown here is derived from an EMBL/GenBank/DDBJ whole genome shotgun (WGS) entry which is preliminary data.</text>
</comment>
<name>A0A9P6HB08_9AGAM</name>
<protein>
    <recommendedName>
        <fullName evidence="3">C3H1-type domain-containing protein</fullName>
    </recommendedName>
</protein>
<dbReference type="PANTHER" id="PTHR37543:SF1">
    <property type="entry name" value="CCCH ZINC FINGER DNA BINDING PROTEIN (AFU_ORTHOLOGUE AFUA_5G12760)"/>
    <property type="match status" value="1"/>
</dbReference>
<reference evidence="4" key="2">
    <citation type="submission" date="2020-11" db="EMBL/GenBank/DDBJ databases">
        <authorList>
            <consortium name="DOE Joint Genome Institute"/>
            <person name="Kuo A."/>
            <person name="Miyauchi S."/>
            <person name="Kiss E."/>
            <person name="Drula E."/>
            <person name="Kohler A."/>
            <person name="Sanchez-Garcia M."/>
            <person name="Andreopoulos B."/>
            <person name="Barry K.W."/>
            <person name="Bonito G."/>
            <person name="Buee M."/>
            <person name="Carver A."/>
            <person name="Chen C."/>
            <person name="Cichocki N."/>
            <person name="Clum A."/>
            <person name="Culley D."/>
            <person name="Crous P.W."/>
            <person name="Fauchery L."/>
            <person name="Girlanda M."/>
            <person name="Hayes R."/>
            <person name="Keri Z."/>
            <person name="Labutti K."/>
            <person name="Lipzen A."/>
            <person name="Lombard V."/>
            <person name="Magnuson J."/>
            <person name="Maillard F."/>
            <person name="Morin E."/>
            <person name="Murat C."/>
            <person name="Nolan M."/>
            <person name="Ohm R."/>
            <person name="Pangilinan J."/>
            <person name="Pereira M."/>
            <person name="Perotto S."/>
            <person name="Peter M."/>
            <person name="Riley R."/>
            <person name="Sitrit Y."/>
            <person name="Stielow B."/>
            <person name="Szollosi G."/>
            <person name="Zifcakova L."/>
            <person name="Stursova M."/>
            <person name="Spatafora J.W."/>
            <person name="Tedersoo L."/>
            <person name="Vaario L.-M."/>
            <person name="Yamada A."/>
            <person name="Yan M."/>
            <person name="Wang P."/>
            <person name="Xu J."/>
            <person name="Bruns T."/>
            <person name="Baldrian P."/>
            <person name="Vilgalys R."/>
            <person name="Henrissat B."/>
            <person name="Grigoriev I.V."/>
            <person name="Hibbett D."/>
            <person name="Nagy L.G."/>
            <person name="Martin F.M."/>
        </authorList>
    </citation>
    <scope>NUCLEOTIDE SEQUENCE</scope>
    <source>
        <strain evidence="4">UH-Tt-Lm1</strain>
    </source>
</reference>
<keyword evidence="1" id="KW-0479">Metal-binding</keyword>
<dbReference type="Pfam" id="PF25540">
    <property type="entry name" value="DUF7923"/>
    <property type="match status" value="1"/>
</dbReference>
<dbReference type="AlphaFoldDB" id="A0A9P6HB08"/>
<dbReference type="GO" id="GO:0008270">
    <property type="term" value="F:zinc ion binding"/>
    <property type="evidence" value="ECO:0007669"/>
    <property type="project" value="UniProtKB-KW"/>
</dbReference>
<dbReference type="Proteomes" id="UP000736335">
    <property type="component" value="Unassembled WGS sequence"/>
</dbReference>
<dbReference type="PANTHER" id="PTHR37543">
    <property type="entry name" value="CCCH ZINC FINGER DNA BINDING PROTEIN (AFU_ORTHOLOGUE AFUA_5G12760)"/>
    <property type="match status" value="1"/>
</dbReference>
<organism evidence="4 5">
    <name type="scientific">Thelephora terrestris</name>
    <dbReference type="NCBI Taxonomy" id="56493"/>
    <lineage>
        <taxon>Eukaryota</taxon>
        <taxon>Fungi</taxon>
        <taxon>Dikarya</taxon>
        <taxon>Basidiomycota</taxon>
        <taxon>Agaricomycotina</taxon>
        <taxon>Agaricomycetes</taxon>
        <taxon>Thelephorales</taxon>
        <taxon>Thelephoraceae</taxon>
        <taxon>Thelephora</taxon>
    </lineage>
</organism>
<dbReference type="EMBL" id="WIUZ02000011">
    <property type="protein sequence ID" value="KAF9782858.1"/>
    <property type="molecule type" value="Genomic_DNA"/>
</dbReference>
<proteinExistence type="predicted"/>
<feature type="domain" description="C3H1-type" evidence="3">
    <location>
        <begin position="367"/>
        <end position="395"/>
    </location>
</feature>
<evidence type="ECO:0000313" key="5">
    <source>
        <dbReference type="Proteomes" id="UP000736335"/>
    </source>
</evidence>
<keyword evidence="1" id="KW-0863">Zinc-finger</keyword>
<gene>
    <name evidence="4" type="ORF">BJ322DRAFT_1008983</name>
</gene>
<evidence type="ECO:0000313" key="4">
    <source>
        <dbReference type="EMBL" id="KAF9782858.1"/>
    </source>
</evidence>
<reference evidence="4" key="1">
    <citation type="journal article" date="2020" name="Nat. Commun.">
        <title>Large-scale genome sequencing of mycorrhizal fungi provides insights into the early evolution of symbiotic traits.</title>
        <authorList>
            <person name="Miyauchi S."/>
            <person name="Kiss E."/>
            <person name="Kuo A."/>
            <person name="Drula E."/>
            <person name="Kohler A."/>
            <person name="Sanchez-Garcia M."/>
            <person name="Morin E."/>
            <person name="Andreopoulos B."/>
            <person name="Barry K.W."/>
            <person name="Bonito G."/>
            <person name="Buee M."/>
            <person name="Carver A."/>
            <person name="Chen C."/>
            <person name="Cichocki N."/>
            <person name="Clum A."/>
            <person name="Culley D."/>
            <person name="Crous P.W."/>
            <person name="Fauchery L."/>
            <person name="Girlanda M."/>
            <person name="Hayes R.D."/>
            <person name="Keri Z."/>
            <person name="LaButti K."/>
            <person name="Lipzen A."/>
            <person name="Lombard V."/>
            <person name="Magnuson J."/>
            <person name="Maillard F."/>
            <person name="Murat C."/>
            <person name="Nolan M."/>
            <person name="Ohm R.A."/>
            <person name="Pangilinan J."/>
            <person name="Pereira M.F."/>
            <person name="Perotto S."/>
            <person name="Peter M."/>
            <person name="Pfister S."/>
            <person name="Riley R."/>
            <person name="Sitrit Y."/>
            <person name="Stielow J.B."/>
            <person name="Szollosi G."/>
            <person name="Zifcakova L."/>
            <person name="Stursova M."/>
            <person name="Spatafora J.W."/>
            <person name="Tedersoo L."/>
            <person name="Vaario L.M."/>
            <person name="Yamada A."/>
            <person name="Yan M."/>
            <person name="Wang P."/>
            <person name="Xu J."/>
            <person name="Bruns T."/>
            <person name="Baldrian P."/>
            <person name="Vilgalys R."/>
            <person name="Dunand C."/>
            <person name="Henrissat B."/>
            <person name="Grigoriev I.V."/>
            <person name="Hibbett D."/>
            <person name="Nagy L.G."/>
            <person name="Martin F.M."/>
        </authorList>
    </citation>
    <scope>NUCLEOTIDE SEQUENCE</scope>
    <source>
        <strain evidence="4">UH-Tt-Lm1</strain>
    </source>
</reference>
<evidence type="ECO:0000256" key="2">
    <source>
        <dbReference type="SAM" id="Coils"/>
    </source>
</evidence>
<evidence type="ECO:0000256" key="1">
    <source>
        <dbReference type="PROSITE-ProRule" id="PRU00723"/>
    </source>
</evidence>
<dbReference type="InterPro" id="IPR000571">
    <property type="entry name" value="Znf_CCCH"/>
</dbReference>
<dbReference type="PROSITE" id="PS50103">
    <property type="entry name" value="ZF_C3H1"/>
    <property type="match status" value="1"/>
</dbReference>
<evidence type="ECO:0000259" key="3">
    <source>
        <dbReference type="PROSITE" id="PS50103"/>
    </source>
</evidence>
<keyword evidence="5" id="KW-1185">Reference proteome</keyword>
<accession>A0A9P6HB08</accession>
<dbReference type="OrthoDB" id="2270193at2759"/>
<feature type="coiled-coil region" evidence="2">
    <location>
        <begin position="42"/>
        <end position="80"/>
    </location>
</feature>
<keyword evidence="1" id="KW-0862">Zinc</keyword>
<dbReference type="InterPro" id="IPR057683">
    <property type="entry name" value="DUF7923"/>
</dbReference>
<keyword evidence="2" id="KW-0175">Coiled coil</keyword>
<sequence length="452" mass="50396">MTPSATTTSWSPIIPPLNLAPWNLPDLTVSVKEIDRQREVRNKELELELAAWKQAHANLLEAVERERKAHNVQIASFNRHFASLDFFKNQSPLILCVINGDENVFPRSLLVQGQTGGRQAAQSLTKAIAEYLANEDLQVLGRLSFWITVYYNKRNLLELLLDNGVCAAEQFEAFLSGFSETSPRFTMVDVGFGKGATVSKVIEHVQTQIRYPQTLRVFLGSNGSGPEFSTSFAALDREGLLGKVVLMRDRSREPSPDLRLFGVLSLDSHGVFMTERLTSVTRHLPSLVPLSSSGTVTTHGGLISPQTSESQFSATNNGFKPIDPTKPLHKQTPPPCNEFYLMNCSPSCKYSHDWYLSQEQLVTLAKNAKKAPCNFYKNGMECPNQSSCCWGHVCPNGSKCFHYTKGKCWFKGGKAKRRFRLAKLTYAVALQPTCTQKKVKTVDGCLKSDWHG</sequence>
<feature type="zinc finger region" description="C3H1-type" evidence="1">
    <location>
        <begin position="367"/>
        <end position="395"/>
    </location>
</feature>